<dbReference type="Proteomes" id="UP001203036">
    <property type="component" value="Unassembled WGS sequence"/>
</dbReference>
<comment type="caution">
    <text evidence="1">The sequence shown here is derived from an EMBL/GenBank/DDBJ whole genome shotgun (WGS) entry which is preliminary data.</text>
</comment>
<accession>A0ACC5ZZZ5</accession>
<evidence type="ECO:0000313" key="1">
    <source>
        <dbReference type="EMBL" id="MCM2563948.1"/>
    </source>
</evidence>
<protein>
    <submittedName>
        <fullName evidence="1">Glycosyltransferase</fullName>
    </submittedName>
</protein>
<organism evidence="1 2">
    <name type="scientific">Lutimaribacter degradans</name>
    <dbReference type="NCBI Taxonomy" id="2945989"/>
    <lineage>
        <taxon>Bacteria</taxon>
        <taxon>Pseudomonadati</taxon>
        <taxon>Pseudomonadota</taxon>
        <taxon>Alphaproteobacteria</taxon>
        <taxon>Rhodobacterales</taxon>
        <taxon>Roseobacteraceae</taxon>
        <taxon>Lutimaribacter</taxon>
    </lineage>
</organism>
<dbReference type="EMBL" id="JAMQGO010000028">
    <property type="protein sequence ID" value="MCM2563948.1"/>
    <property type="molecule type" value="Genomic_DNA"/>
</dbReference>
<gene>
    <name evidence="1" type="ORF">M8744_17570</name>
</gene>
<reference evidence="1" key="1">
    <citation type="submission" date="2022-06" db="EMBL/GenBank/DDBJ databases">
        <title>Lutimaribacter sp. EGI FJ00013, a novel bacterium isolated from a salt lake sediment enrichment.</title>
        <authorList>
            <person name="Gao L."/>
            <person name="Fang B.-Z."/>
            <person name="Li W.-J."/>
        </authorList>
    </citation>
    <scope>NUCLEOTIDE SEQUENCE</scope>
    <source>
        <strain evidence="1">EGI FJ00013</strain>
    </source>
</reference>
<name>A0ACC5ZZZ5_9RHOB</name>
<keyword evidence="2" id="KW-1185">Reference proteome</keyword>
<proteinExistence type="predicted"/>
<sequence>MKLSIVIPVWNDPEGLGRLLTQVAELGLFSEVIVVDDASDDPLGPETVPESRALTDSVIWLRSSEQRGAGHARNIGLDRVTGSHVIFFDSDDLFSDEFSAIITSCETEAEAFDFLIFRHDDTRILEEGGRGSFPTEEARWKALSVDDEPARLTTREAANLCQISAYPWNKIYRTDFLRDNAIRCTEIPVHNDLELHWSSFIVARNIWATTQIGAVHQWHPSGTRLTNRRGDERLAVFQAFENTLSRITSEPDLERLTFLHPFFDFNFRLISWIKENMDDVYLDVLLRKSKDYALSAIDKRLMTLIAYRDPALARKINRILFEGTLP</sequence>
<evidence type="ECO:0000313" key="2">
    <source>
        <dbReference type="Proteomes" id="UP001203036"/>
    </source>
</evidence>